<protein>
    <submittedName>
        <fullName evidence="3">SDR family NAD(P)-dependent oxidoreductase</fullName>
    </submittedName>
</protein>
<dbReference type="Pfam" id="PF00106">
    <property type="entry name" value="adh_short"/>
    <property type="match status" value="1"/>
</dbReference>
<comment type="caution">
    <text evidence="3">The sequence shown here is derived from an EMBL/GenBank/DDBJ whole genome shotgun (WGS) entry which is preliminary data.</text>
</comment>
<evidence type="ECO:0000313" key="4">
    <source>
        <dbReference type="Proteomes" id="UP000324701"/>
    </source>
</evidence>
<dbReference type="RefSeq" id="WP_149655752.1">
    <property type="nucleotide sequence ID" value="NZ_VTZN01000166.1"/>
</dbReference>
<dbReference type="InterPro" id="IPR036291">
    <property type="entry name" value="NAD(P)-bd_dom_sf"/>
</dbReference>
<gene>
    <name evidence="3" type="ORF">F0Q45_20850</name>
</gene>
<dbReference type="AlphaFoldDB" id="A0A5B1BKH6"/>
<dbReference type="PANTHER" id="PTHR43477:SF1">
    <property type="entry name" value="DIHYDROANTICAPSIN 7-DEHYDROGENASE"/>
    <property type="match status" value="1"/>
</dbReference>
<organism evidence="3 4">
    <name type="scientific">Mycobacterium simiae</name>
    <name type="common">Mycobacterium habana</name>
    <dbReference type="NCBI Taxonomy" id="1784"/>
    <lineage>
        <taxon>Bacteria</taxon>
        <taxon>Bacillati</taxon>
        <taxon>Actinomycetota</taxon>
        <taxon>Actinomycetes</taxon>
        <taxon>Mycobacteriales</taxon>
        <taxon>Mycobacteriaceae</taxon>
        <taxon>Mycobacterium</taxon>
        <taxon>Mycobacterium simiae complex</taxon>
    </lineage>
</organism>
<name>A0A5B1BKH6_MYCSI</name>
<evidence type="ECO:0000313" key="3">
    <source>
        <dbReference type="EMBL" id="KAA1248375.1"/>
    </source>
</evidence>
<proteinExistence type="inferred from homology"/>
<comment type="similarity">
    <text evidence="1">Belongs to the short-chain dehydrogenases/reductases (SDR) family.</text>
</comment>
<evidence type="ECO:0000256" key="1">
    <source>
        <dbReference type="ARBA" id="ARBA00006484"/>
    </source>
</evidence>
<dbReference type="PANTHER" id="PTHR43477">
    <property type="entry name" value="DIHYDROANTICAPSIN 7-DEHYDROGENASE"/>
    <property type="match status" value="1"/>
</dbReference>
<evidence type="ECO:0000256" key="2">
    <source>
        <dbReference type="ARBA" id="ARBA00023002"/>
    </source>
</evidence>
<dbReference type="Proteomes" id="UP000324701">
    <property type="component" value="Unassembled WGS sequence"/>
</dbReference>
<keyword evidence="4" id="KW-1185">Reference proteome</keyword>
<dbReference type="InterPro" id="IPR002347">
    <property type="entry name" value="SDR_fam"/>
</dbReference>
<sequence length="102" mass="10788">MDLRGTRAVVAGASRGIGLATARLLLAHGAQVRLTGGNPSALDRAIGSLDSWRRPLPGTCLDTNDRQHSGEFLSAVKQKCRAIDFAINSAKMSLRGTPAGRY</sequence>
<accession>A0A5B1BKH6</accession>
<dbReference type="GO" id="GO:0016491">
    <property type="term" value="F:oxidoreductase activity"/>
    <property type="evidence" value="ECO:0007669"/>
    <property type="project" value="UniProtKB-KW"/>
</dbReference>
<dbReference type="SUPFAM" id="SSF51735">
    <property type="entry name" value="NAD(P)-binding Rossmann-fold domains"/>
    <property type="match status" value="1"/>
</dbReference>
<reference evidence="3 4" key="1">
    <citation type="submission" date="2019-09" db="EMBL/GenBank/DDBJ databases">
        <title>Report of infection by Mycobacterium simiae a patient suffering from pulmonary tuberculosis.</title>
        <authorList>
            <person name="Mohanty P.S."/>
            <person name="Bansal A.K."/>
            <person name="Singh H."/>
            <person name="Sharma S."/>
            <person name="Patil S.A."/>
            <person name="Upadhaya P."/>
            <person name="Singh P.K."/>
            <person name="Kumar D."/>
            <person name="Kumar S."/>
            <person name="Singh R.K."/>
            <person name="Chaudhary B."/>
        </authorList>
    </citation>
    <scope>NUCLEOTIDE SEQUENCE [LARGE SCALE GENOMIC DNA]</scope>
    <source>
        <strain evidence="3 4">JAL-560-SIM</strain>
    </source>
</reference>
<dbReference type="OrthoDB" id="3676637at2"/>
<dbReference type="Gene3D" id="3.40.50.720">
    <property type="entry name" value="NAD(P)-binding Rossmann-like Domain"/>
    <property type="match status" value="1"/>
</dbReference>
<keyword evidence="2" id="KW-0560">Oxidoreductase</keyword>
<dbReference type="InterPro" id="IPR051122">
    <property type="entry name" value="SDR_DHRS6-like"/>
</dbReference>
<dbReference type="EMBL" id="VTZN01000166">
    <property type="protein sequence ID" value="KAA1248375.1"/>
    <property type="molecule type" value="Genomic_DNA"/>
</dbReference>